<reference evidence="4" key="1">
    <citation type="submission" date="2022-01" db="EMBL/GenBank/DDBJ databases">
        <authorList>
            <person name="King R."/>
        </authorList>
    </citation>
    <scope>NUCLEOTIDE SEQUENCE</scope>
</reference>
<feature type="compositionally biased region" description="Low complexity" evidence="1">
    <location>
        <begin position="169"/>
        <end position="194"/>
    </location>
</feature>
<feature type="chain" id="PRO_5040160608" description="Follistatin-like domain-containing protein" evidence="2">
    <location>
        <begin position="20"/>
        <end position="265"/>
    </location>
</feature>
<feature type="region of interest" description="Disordered" evidence="1">
    <location>
        <begin position="102"/>
        <end position="211"/>
    </location>
</feature>
<keyword evidence="5" id="KW-1185">Reference proteome</keyword>
<evidence type="ECO:0000313" key="4">
    <source>
        <dbReference type="EMBL" id="CAG9767304.1"/>
    </source>
</evidence>
<sequence>MRELLGLLVILAALNLGNCFTKYGRSCKDIGCPSTQECVMATDPCSYYQREGDCGSYPTCKRKSGSGTRTCSNFVCPPSQVCKMDDGTPKCVNDASKSGHVGYDTHSANAPLEPSAPPAEGGNLYPQIPKGETTARPNIRPVGNGGSGYQGGQIGSGYPGYPQQGGGYPQQNGGYPQQNGGYPQQNGGYPQNGYQGQGGYPQGGYQGYPQGGYQQYPAGYNPYQQQYPQKSSGSSITDKIKDGLKTIGTNFLKDYLSKALSGGRN</sequence>
<keyword evidence="2" id="KW-0732">Signal</keyword>
<gene>
    <name evidence="4" type="ORF">CEUTPL_LOCUS7869</name>
</gene>
<evidence type="ECO:0000313" key="5">
    <source>
        <dbReference type="Proteomes" id="UP001152799"/>
    </source>
</evidence>
<feature type="signal peptide" evidence="2">
    <location>
        <begin position="1"/>
        <end position="19"/>
    </location>
</feature>
<feature type="compositionally biased region" description="Gly residues" evidence="1">
    <location>
        <begin position="143"/>
        <end position="168"/>
    </location>
</feature>
<evidence type="ECO:0000256" key="1">
    <source>
        <dbReference type="SAM" id="MobiDB-lite"/>
    </source>
</evidence>
<dbReference type="EMBL" id="OU892280">
    <property type="protein sequence ID" value="CAG9767304.1"/>
    <property type="molecule type" value="Genomic_DNA"/>
</dbReference>
<organism evidence="4 5">
    <name type="scientific">Ceutorhynchus assimilis</name>
    <name type="common">cabbage seed weevil</name>
    <dbReference type="NCBI Taxonomy" id="467358"/>
    <lineage>
        <taxon>Eukaryota</taxon>
        <taxon>Metazoa</taxon>
        <taxon>Ecdysozoa</taxon>
        <taxon>Arthropoda</taxon>
        <taxon>Hexapoda</taxon>
        <taxon>Insecta</taxon>
        <taxon>Pterygota</taxon>
        <taxon>Neoptera</taxon>
        <taxon>Endopterygota</taxon>
        <taxon>Coleoptera</taxon>
        <taxon>Polyphaga</taxon>
        <taxon>Cucujiformia</taxon>
        <taxon>Curculionidae</taxon>
        <taxon>Ceutorhynchinae</taxon>
        <taxon>Ceutorhynchus</taxon>
    </lineage>
</organism>
<protein>
    <recommendedName>
        <fullName evidence="3">Follistatin-like domain-containing protein</fullName>
    </recommendedName>
</protein>
<dbReference type="OrthoDB" id="8122555at2759"/>
<accession>A0A9N9MR13</accession>
<name>A0A9N9MR13_9CUCU</name>
<dbReference type="PANTHER" id="PTHR39956">
    <property type="entry name" value="GH09530P-RELATED"/>
    <property type="match status" value="1"/>
</dbReference>
<feature type="domain" description="Follistatin-like" evidence="3">
    <location>
        <begin position="70"/>
        <end position="92"/>
    </location>
</feature>
<dbReference type="AlphaFoldDB" id="A0A9N9MR13"/>
<dbReference type="Proteomes" id="UP001152799">
    <property type="component" value="Chromosome 4"/>
</dbReference>
<evidence type="ECO:0000256" key="2">
    <source>
        <dbReference type="SAM" id="SignalP"/>
    </source>
</evidence>
<dbReference type="SMART" id="SM00274">
    <property type="entry name" value="FOLN"/>
    <property type="match status" value="1"/>
</dbReference>
<evidence type="ECO:0000259" key="3">
    <source>
        <dbReference type="SMART" id="SM00274"/>
    </source>
</evidence>
<proteinExistence type="predicted"/>
<dbReference type="InterPro" id="IPR003645">
    <property type="entry name" value="Fol_N"/>
</dbReference>
<dbReference type="PANTHER" id="PTHR39956:SF1">
    <property type="entry name" value="GH09530P-RELATED"/>
    <property type="match status" value="1"/>
</dbReference>
<feature type="compositionally biased region" description="Gly residues" evidence="1">
    <location>
        <begin position="195"/>
        <end position="210"/>
    </location>
</feature>